<dbReference type="Proteomes" id="UP000320762">
    <property type="component" value="Unassembled WGS sequence"/>
</dbReference>
<name>A0A550BZR0_9AGAR</name>
<keyword evidence="3" id="KW-1185">Reference proteome</keyword>
<proteinExistence type="predicted"/>
<keyword evidence="1" id="KW-0812">Transmembrane</keyword>
<evidence type="ECO:0000313" key="3">
    <source>
        <dbReference type="Proteomes" id="UP000320762"/>
    </source>
</evidence>
<gene>
    <name evidence="2" type="ORF">BD626DRAFT_203790</name>
</gene>
<sequence length="165" mass="18158">MSIRRSKGSNDVPWPKSTQNATILSIIGTRLLAEGCDGRGDIGDSAFGEFGEVLGSGTGGAQHRRARRKGAHPFCFCVLFLFCVLELTKLRYYPSARRTYCRSPSMCLPPSPLLRSLVAPARPVSRRVCPHYFTVRPRAFQTRTLSVAVSAQHSDPAGRSCECLR</sequence>
<dbReference type="AlphaFoldDB" id="A0A550BZR0"/>
<accession>A0A550BZR0</accession>
<reference evidence="2 3" key="1">
    <citation type="journal article" date="2019" name="New Phytol.">
        <title>Comparative genomics reveals unique wood-decay strategies and fruiting body development in the Schizophyllaceae.</title>
        <authorList>
            <person name="Almasi E."/>
            <person name="Sahu N."/>
            <person name="Krizsan K."/>
            <person name="Balint B."/>
            <person name="Kovacs G.M."/>
            <person name="Kiss B."/>
            <person name="Cseklye J."/>
            <person name="Drula E."/>
            <person name="Henrissat B."/>
            <person name="Nagy I."/>
            <person name="Chovatia M."/>
            <person name="Adam C."/>
            <person name="LaButti K."/>
            <person name="Lipzen A."/>
            <person name="Riley R."/>
            <person name="Grigoriev I.V."/>
            <person name="Nagy L.G."/>
        </authorList>
    </citation>
    <scope>NUCLEOTIDE SEQUENCE [LARGE SCALE GENOMIC DNA]</scope>
    <source>
        <strain evidence="2 3">NL-1724</strain>
    </source>
</reference>
<evidence type="ECO:0000256" key="1">
    <source>
        <dbReference type="SAM" id="Phobius"/>
    </source>
</evidence>
<protein>
    <submittedName>
        <fullName evidence="2">Uncharacterized protein</fullName>
    </submittedName>
</protein>
<organism evidence="2 3">
    <name type="scientific">Schizophyllum amplum</name>
    <dbReference type="NCBI Taxonomy" id="97359"/>
    <lineage>
        <taxon>Eukaryota</taxon>
        <taxon>Fungi</taxon>
        <taxon>Dikarya</taxon>
        <taxon>Basidiomycota</taxon>
        <taxon>Agaricomycotina</taxon>
        <taxon>Agaricomycetes</taxon>
        <taxon>Agaricomycetidae</taxon>
        <taxon>Agaricales</taxon>
        <taxon>Schizophyllaceae</taxon>
        <taxon>Schizophyllum</taxon>
    </lineage>
</organism>
<dbReference type="EMBL" id="VDMD01000040">
    <property type="protein sequence ID" value="TRM58008.1"/>
    <property type="molecule type" value="Genomic_DNA"/>
</dbReference>
<keyword evidence="1" id="KW-1133">Transmembrane helix</keyword>
<evidence type="ECO:0000313" key="2">
    <source>
        <dbReference type="EMBL" id="TRM58008.1"/>
    </source>
</evidence>
<feature type="transmembrane region" description="Helical" evidence="1">
    <location>
        <begin position="74"/>
        <end position="93"/>
    </location>
</feature>
<comment type="caution">
    <text evidence="2">The sequence shown here is derived from an EMBL/GenBank/DDBJ whole genome shotgun (WGS) entry which is preliminary data.</text>
</comment>
<keyword evidence="1" id="KW-0472">Membrane</keyword>